<dbReference type="InterPro" id="IPR001296">
    <property type="entry name" value="Glyco_trans_1"/>
</dbReference>
<evidence type="ECO:0000313" key="3">
    <source>
        <dbReference type="EMBL" id="MDN7244721.1"/>
    </source>
</evidence>
<proteinExistence type="predicted"/>
<sequence>MKILHMISGGETGGSKKHLLQLFHESPVEMELLLLTEGPFADEARKQGVKVTVIPQKNRFDQSTSGKILTFIQQNGFTLIHSHGAKSNFLINSIRRKMNIPWFITVHSDPSLDFLHQPKVINQFFTFLNKRALRNADHLFAVSEKFKKMLVEMGMKASKITPVFNGIEFHETIPAYDKNQIRAQFNTAETDFVFAIVARLHPVKGHEVLLKAFSKLENNNWKLWIIGDGALRKTLEARAKQLGIQEKVQFLGTRNDVDQLLYAADVSLLTSYSESFPLVLLESADMGTPVIATDVGGVSALVDQGKTGWIIVPGDEESLLHAAEAAISSDTSMMGRQLRKFAVNNFSNANLQKKLLSTYQDFQKIN</sequence>
<dbReference type="InterPro" id="IPR028098">
    <property type="entry name" value="Glyco_trans_4-like_N"/>
</dbReference>
<keyword evidence="3" id="KW-0328">Glycosyltransferase</keyword>
<evidence type="ECO:0000313" key="4">
    <source>
        <dbReference type="Proteomes" id="UP001172142"/>
    </source>
</evidence>
<dbReference type="RefSeq" id="WP_301855218.1">
    <property type="nucleotide sequence ID" value="NZ_JAUJWU010000001.1"/>
</dbReference>
<dbReference type="Gene3D" id="3.40.50.2000">
    <property type="entry name" value="Glycogen Phosphorylase B"/>
    <property type="match status" value="2"/>
</dbReference>
<feature type="domain" description="Glycosyl transferase family 1" evidence="1">
    <location>
        <begin position="177"/>
        <end position="330"/>
    </location>
</feature>
<protein>
    <submittedName>
        <fullName evidence="3">Glycosyltransferase</fullName>
        <ecNumber evidence="3">2.4.-.-</ecNumber>
    </submittedName>
</protein>
<dbReference type="GO" id="GO:0016757">
    <property type="term" value="F:glycosyltransferase activity"/>
    <property type="evidence" value="ECO:0007669"/>
    <property type="project" value="UniProtKB-KW"/>
</dbReference>
<name>A0ABT8NA02_9BACL</name>
<comment type="caution">
    <text evidence="3">The sequence shown here is derived from an EMBL/GenBank/DDBJ whole genome shotgun (WGS) entry which is preliminary data.</text>
</comment>
<gene>
    <name evidence="3" type="ORF">QWY13_04370</name>
</gene>
<keyword evidence="4" id="KW-1185">Reference proteome</keyword>
<dbReference type="SUPFAM" id="SSF53756">
    <property type="entry name" value="UDP-Glycosyltransferase/glycogen phosphorylase"/>
    <property type="match status" value="1"/>
</dbReference>
<dbReference type="EC" id="2.4.-.-" evidence="3"/>
<dbReference type="PANTHER" id="PTHR12526">
    <property type="entry name" value="GLYCOSYLTRANSFERASE"/>
    <property type="match status" value="1"/>
</dbReference>
<dbReference type="Proteomes" id="UP001172142">
    <property type="component" value="Unassembled WGS sequence"/>
</dbReference>
<dbReference type="Pfam" id="PF00534">
    <property type="entry name" value="Glycos_transf_1"/>
    <property type="match status" value="1"/>
</dbReference>
<dbReference type="Pfam" id="PF13439">
    <property type="entry name" value="Glyco_transf_4"/>
    <property type="match status" value="1"/>
</dbReference>
<accession>A0ABT8NA02</accession>
<organism evidence="3 4">
    <name type="scientific">Planococcus shenhongbingii</name>
    <dbReference type="NCBI Taxonomy" id="3058398"/>
    <lineage>
        <taxon>Bacteria</taxon>
        <taxon>Bacillati</taxon>
        <taxon>Bacillota</taxon>
        <taxon>Bacilli</taxon>
        <taxon>Bacillales</taxon>
        <taxon>Caryophanaceae</taxon>
        <taxon>Planococcus</taxon>
    </lineage>
</organism>
<evidence type="ECO:0000259" key="2">
    <source>
        <dbReference type="Pfam" id="PF13439"/>
    </source>
</evidence>
<reference evidence="3 4" key="1">
    <citation type="submission" date="2023-07" db="EMBL/GenBank/DDBJ databases">
        <title>Novel species in genus Planococcus.</title>
        <authorList>
            <person name="Ning S."/>
        </authorList>
    </citation>
    <scope>NUCLEOTIDE SEQUENCE [LARGE SCALE GENOMIC DNA]</scope>
    <source>
        <strain evidence="3 4">N017</strain>
    </source>
</reference>
<keyword evidence="3" id="KW-0808">Transferase</keyword>
<evidence type="ECO:0000259" key="1">
    <source>
        <dbReference type="Pfam" id="PF00534"/>
    </source>
</evidence>
<dbReference type="EMBL" id="JAUJWU010000001">
    <property type="protein sequence ID" value="MDN7244721.1"/>
    <property type="molecule type" value="Genomic_DNA"/>
</dbReference>
<dbReference type="PANTHER" id="PTHR12526:SF638">
    <property type="entry name" value="SPORE COAT PROTEIN SA"/>
    <property type="match status" value="1"/>
</dbReference>
<feature type="domain" description="Glycosyltransferase subfamily 4-like N-terminal" evidence="2">
    <location>
        <begin position="25"/>
        <end position="168"/>
    </location>
</feature>